<dbReference type="AlphaFoldDB" id="A0A5N6SAZ8"/>
<dbReference type="EMBL" id="ML743650">
    <property type="protein sequence ID" value="KAE8131765.1"/>
    <property type="molecule type" value="Genomic_DNA"/>
</dbReference>
<sequence>MRSSISDLPYRIHTIEALARLCRTPRGISFSKLETILWVLSFSIMIPPIMKALCWWLQVTCFMPRVPQGRTEKSQYLQEITTPLSPVVS</sequence>
<gene>
    <name evidence="2" type="ORF">BDV38DRAFT_12907</name>
</gene>
<keyword evidence="1" id="KW-1133">Transmembrane helix</keyword>
<keyword evidence="1" id="KW-0472">Membrane</keyword>
<feature type="transmembrane region" description="Helical" evidence="1">
    <location>
        <begin position="36"/>
        <end position="57"/>
    </location>
</feature>
<dbReference type="RefSeq" id="XP_031907828.1">
    <property type="nucleotide sequence ID" value="XM_032051269.1"/>
</dbReference>
<reference evidence="2 3" key="1">
    <citation type="submission" date="2019-04" db="EMBL/GenBank/DDBJ databases">
        <title>Friends and foes A comparative genomics study of 23 Aspergillus species from section Flavi.</title>
        <authorList>
            <consortium name="DOE Joint Genome Institute"/>
            <person name="Kjaerbolling I."/>
            <person name="Vesth T."/>
            <person name="Frisvad J.C."/>
            <person name="Nybo J.L."/>
            <person name="Theobald S."/>
            <person name="Kildgaard S."/>
            <person name="Isbrandt T."/>
            <person name="Kuo A."/>
            <person name="Sato A."/>
            <person name="Lyhne E.K."/>
            <person name="Kogle M.E."/>
            <person name="Wiebenga A."/>
            <person name="Kun R.S."/>
            <person name="Lubbers R.J."/>
            <person name="Makela M.R."/>
            <person name="Barry K."/>
            <person name="Chovatia M."/>
            <person name="Clum A."/>
            <person name="Daum C."/>
            <person name="Haridas S."/>
            <person name="He G."/>
            <person name="LaButti K."/>
            <person name="Lipzen A."/>
            <person name="Mondo S."/>
            <person name="Riley R."/>
            <person name="Salamov A."/>
            <person name="Simmons B.A."/>
            <person name="Magnuson J.K."/>
            <person name="Henrissat B."/>
            <person name="Mortensen U.H."/>
            <person name="Larsen T.O."/>
            <person name="Devries R.P."/>
            <person name="Grigoriev I.V."/>
            <person name="Machida M."/>
            <person name="Baker S.E."/>
            <person name="Andersen M.R."/>
        </authorList>
    </citation>
    <scope>NUCLEOTIDE SEQUENCE [LARGE SCALE GENOMIC DNA]</scope>
    <source>
        <strain evidence="2 3">CBS 117625</strain>
    </source>
</reference>
<dbReference type="GeneID" id="43635479"/>
<evidence type="ECO:0000313" key="2">
    <source>
        <dbReference type="EMBL" id="KAE8131765.1"/>
    </source>
</evidence>
<organism evidence="2 3">
    <name type="scientific">Aspergillus pseudotamarii</name>
    <dbReference type="NCBI Taxonomy" id="132259"/>
    <lineage>
        <taxon>Eukaryota</taxon>
        <taxon>Fungi</taxon>
        <taxon>Dikarya</taxon>
        <taxon>Ascomycota</taxon>
        <taxon>Pezizomycotina</taxon>
        <taxon>Eurotiomycetes</taxon>
        <taxon>Eurotiomycetidae</taxon>
        <taxon>Eurotiales</taxon>
        <taxon>Aspergillaceae</taxon>
        <taxon>Aspergillus</taxon>
        <taxon>Aspergillus subgen. Circumdati</taxon>
    </lineage>
</organism>
<keyword evidence="3" id="KW-1185">Reference proteome</keyword>
<evidence type="ECO:0000313" key="3">
    <source>
        <dbReference type="Proteomes" id="UP000325672"/>
    </source>
</evidence>
<proteinExistence type="predicted"/>
<evidence type="ECO:0000256" key="1">
    <source>
        <dbReference type="SAM" id="Phobius"/>
    </source>
</evidence>
<name>A0A5N6SAZ8_ASPPS</name>
<keyword evidence="1" id="KW-0812">Transmembrane</keyword>
<protein>
    <submittedName>
        <fullName evidence="2">Uncharacterized protein</fullName>
    </submittedName>
</protein>
<dbReference type="Proteomes" id="UP000325672">
    <property type="component" value="Unassembled WGS sequence"/>
</dbReference>
<accession>A0A5N6SAZ8</accession>